<gene>
    <name evidence="10" type="primary">LOC103705298</name>
</gene>
<comment type="similarity">
    <text evidence="1">Belongs to the cyclin family. Cyclin D subfamily.</text>
</comment>
<feature type="domain" description="Cyclin C-terminal" evidence="8">
    <location>
        <begin position="184"/>
        <end position="301"/>
    </location>
</feature>
<evidence type="ECO:0000313" key="9">
    <source>
        <dbReference type="Proteomes" id="UP000228380"/>
    </source>
</evidence>
<dbReference type="InterPro" id="IPR004367">
    <property type="entry name" value="Cyclin_C-dom"/>
</dbReference>
<evidence type="ECO:0000256" key="4">
    <source>
        <dbReference type="ARBA" id="ARBA00023306"/>
    </source>
</evidence>
<dbReference type="Pfam" id="PF00134">
    <property type="entry name" value="Cyclin_N"/>
    <property type="match status" value="1"/>
</dbReference>
<accession>A0A8B7BX57</accession>
<dbReference type="SMART" id="SM00385">
    <property type="entry name" value="CYCLIN"/>
    <property type="match status" value="1"/>
</dbReference>
<dbReference type="KEGG" id="pda:103705298"/>
<reference evidence="10" key="2">
    <citation type="submission" date="2025-08" db="UniProtKB">
        <authorList>
            <consortium name="RefSeq"/>
        </authorList>
    </citation>
    <scope>IDENTIFICATION</scope>
    <source>
        <tissue evidence="10">Young leaves</tissue>
    </source>
</reference>
<protein>
    <submittedName>
        <fullName evidence="10">Cyclin-D5-3 isoform X1</fullName>
    </submittedName>
</protein>
<evidence type="ECO:0000259" key="8">
    <source>
        <dbReference type="SMART" id="SM01332"/>
    </source>
</evidence>
<evidence type="ECO:0000256" key="2">
    <source>
        <dbReference type="ARBA" id="ARBA00022618"/>
    </source>
</evidence>
<evidence type="ECO:0000256" key="5">
    <source>
        <dbReference type="RuleBase" id="RU000383"/>
    </source>
</evidence>
<evidence type="ECO:0000259" key="7">
    <source>
        <dbReference type="SMART" id="SM00385"/>
    </source>
</evidence>
<organism evidence="9 10">
    <name type="scientific">Phoenix dactylifera</name>
    <name type="common">Date palm</name>
    <dbReference type="NCBI Taxonomy" id="42345"/>
    <lineage>
        <taxon>Eukaryota</taxon>
        <taxon>Viridiplantae</taxon>
        <taxon>Streptophyta</taxon>
        <taxon>Embryophyta</taxon>
        <taxon>Tracheophyta</taxon>
        <taxon>Spermatophyta</taxon>
        <taxon>Magnoliopsida</taxon>
        <taxon>Liliopsida</taxon>
        <taxon>Arecaceae</taxon>
        <taxon>Coryphoideae</taxon>
        <taxon>Phoeniceae</taxon>
        <taxon>Phoenix</taxon>
    </lineage>
</organism>
<dbReference type="Pfam" id="PF02984">
    <property type="entry name" value="Cyclin_C"/>
    <property type="match status" value="1"/>
</dbReference>
<evidence type="ECO:0000313" key="10">
    <source>
        <dbReference type="RefSeq" id="XP_008787180.1"/>
    </source>
</evidence>
<dbReference type="SUPFAM" id="SSF47954">
    <property type="entry name" value="Cyclin-like"/>
    <property type="match status" value="2"/>
</dbReference>
<dbReference type="GO" id="GO:0051301">
    <property type="term" value="P:cell division"/>
    <property type="evidence" value="ECO:0007669"/>
    <property type="project" value="UniProtKB-KW"/>
</dbReference>
<evidence type="ECO:0000256" key="1">
    <source>
        <dbReference type="ARBA" id="ARBA00009065"/>
    </source>
</evidence>
<dbReference type="InterPro" id="IPR006671">
    <property type="entry name" value="Cyclin_N"/>
</dbReference>
<dbReference type="AlphaFoldDB" id="A0A8B7BX57"/>
<feature type="compositionally biased region" description="Polar residues" evidence="6">
    <location>
        <begin position="302"/>
        <end position="317"/>
    </location>
</feature>
<sequence>MGDSDCSVSLSNLICQEDGTSLLLGDDGEEARCDVVTVYNDGCILSETEEDDYIEMLVSEESGCFHSRTHDESCEDWLKCARSDAIRWILKQTTVYFGFCSKTAYMAVTYLDRFLIRRTIDDKRKTWAVQLLSVACLSLAAKMEECKVPALSEFRLEEYDFNSNAIQRMEFLVLNTLEWRLSSATPFAYLGYFASKLQEQKSNNFMAKATGFVFAATRVINLVDYRPSVIAAAAVLAAFDERLTQKLVEFEMRTISLCGSLQTEHVLSCYRLMIQESHKEALKPSRNLFSSDLSAANCVGTNSSSVDANDTTSFTARSSKRRRLESPHAE</sequence>
<proteinExistence type="inferred from homology"/>
<keyword evidence="9" id="KW-1185">Reference proteome</keyword>
<dbReference type="Proteomes" id="UP000228380">
    <property type="component" value="Chromosome 6"/>
</dbReference>
<keyword evidence="2" id="KW-0132">Cell division</keyword>
<dbReference type="CDD" id="cd20544">
    <property type="entry name" value="CYCLIN_AtCycD-like_rpt2"/>
    <property type="match status" value="1"/>
</dbReference>
<evidence type="ECO:0000256" key="3">
    <source>
        <dbReference type="ARBA" id="ARBA00023127"/>
    </source>
</evidence>
<name>A0A8B7BX57_PHODC</name>
<dbReference type="InterPro" id="IPR039361">
    <property type="entry name" value="Cyclin"/>
</dbReference>
<reference evidence="9" key="1">
    <citation type="journal article" date="2019" name="Nat. Commun.">
        <title>Genome-wide association mapping of date palm fruit traits.</title>
        <authorList>
            <person name="Hazzouri K.M."/>
            <person name="Gros-Balthazard M."/>
            <person name="Flowers J.M."/>
            <person name="Copetti D."/>
            <person name="Lemansour A."/>
            <person name="Lebrun M."/>
            <person name="Masmoudi K."/>
            <person name="Ferrand S."/>
            <person name="Dhar M.I."/>
            <person name="Fresquez Z.A."/>
            <person name="Rosas U."/>
            <person name="Zhang J."/>
            <person name="Talag J."/>
            <person name="Lee S."/>
            <person name="Kudrna D."/>
            <person name="Powell R.F."/>
            <person name="Leitch I.J."/>
            <person name="Krueger R.R."/>
            <person name="Wing R.A."/>
            <person name="Amiri K.M.A."/>
            <person name="Purugganan M.D."/>
        </authorList>
    </citation>
    <scope>NUCLEOTIDE SEQUENCE [LARGE SCALE GENOMIC DNA]</scope>
    <source>
        <strain evidence="9">cv. Khalas</strain>
    </source>
</reference>
<dbReference type="InterPro" id="IPR013763">
    <property type="entry name" value="Cyclin-like_dom"/>
</dbReference>
<dbReference type="Gene3D" id="1.10.472.10">
    <property type="entry name" value="Cyclin-like"/>
    <property type="match status" value="2"/>
</dbReference>
<keyword evidence="4" id="KW-0131">Cell cycle</keyword>
<dbReference type="InterPro" id="IPR036915">
    <property type="entry name" value="Cyclin-like_sf"/>
</dbReference>
<feature type="domain" description="Cyclin-like" evidence="7">
    <location>
        <begin position="87"/>
        <end position="175"/>
    </location>
</feature>
<dbReference type="OrthoDB" id="306099at2759"/>
<dbReference type="SMART" id="SM01332">
    <property type="entry name" value="Cyclin_C"/>
    <property type="match status" value="1"/>
</dbReference>
<dbReference type="GeneID" id="103705298"/>
<feature type="region of interest" description="Disordered" evidence="6">
    <location>
        <begin position="302"/>
        <end position="330"/>
    </location>
</feature>
<evidence type="ECO:0000256" key="6">
    <source>
        <dbReference type="SAM" id="MobiDB-lite"/>
    </source>
</evidence>
<dbReference type="CDD" id="cd20543">
    <property type="entry name" value="CYCLIN_AtCycD-like_rpt1"/>
    <property type="match status" value="1"/>
</dbReference>
<keyword evidence="3 5" id="KW-0195">Cyclin</keyword>
<dbReference type="RefSeq" id="XP_008787180.1">
    <property type="nucleotide sequence ID" value="XM_008788958.4"/>
</dbReference>
<dbReference type="PANTHER" id="PTHR10177">
    <property type="entry name" value="CYCLINS"/>
    <property type="match status" value="1"/>
</dbReference>
<dbReference type="FunFam" id="1.10.472.10:FF:000069">
    <property type="entry name" value="Cyclin-D5-1"/>
    <property type="match status" value="1"/>
</dbReference>